<dbReference type="Proteomes" id="UP000193380">
    <property type="component" value="Unassembled WGS sequence"/>
</dbReference>
<organism evidence="1 2">
    <name type="scientific">Oncorhynchus mykiss</name>
    <name type="common">Rainbow trout</name>
    <name type="synonym">Salmo gairdneri</name>
    <dbReference type="NCBI Taxonomy" id="8022"/>
    <lineage>
        <taxon>Eukaryota</taxon>
        <taxon>Metazoa</taxon>
        <taxon>Chordata</taxon>
        <taxon>Craniata</taxon>
        <taxon>Vertebrata</taxon>
        <taxon>Euteleostomi</taxon>
        <taxon>Actinopterygii</taxon>
        <taxon>Neopterygii</taxon>
        <taxon>Teleostei</taxon>
        <taxon>Protacanthopterygii</taxon>
        <taxon>Salmoniformes</taxon>
        <taxon>Salmonidae</taxon>
        <taxon>Salmoninae</taxon>
        <taxon>Oncorhynchus</taxon>
    </lineage>
</organism>
<gene>
    <name evidence="1" type="ORF">GSONMT00020709001</name>
</gene>
<dbReference type="AlphaFoldDB" id="A0A060WTV9"/>
<dbReference type="PaxDb" id="8022-A0A060WTV9"/>
<sequence>MKHGEAPKFSSLEACVSDIRKWMAANVLLLNSDKRKMLVLGPKKQRDLLLNLTINLDGVRHLITYVVFLSGLPPPPPWVVLWWRSLWAILGLVSGW</sequence>
<dbReference type="EMBL" id="FR904734">
    <property type="protein sequence ID" value="CDQ70768.1"/>
    <property type="molecule type" value="Genomic_DNA"/>
</dbReference>
<reference evidence="1" key="2">
    <citation type="submission" date="2014-03" db="EMBL/GenBank/DDBJ databases">
        <authorList>
            <person name="Genoscope - CEA"/>
        </authorList>
    </citation>
    <scope>NUCLEOTIDE SEQUENCE</scope>
</reference>
<accession>A0A060WTV9</accession>
<evidence type="ECO:0000313" key="2">
    <source>
        <dbReference type="Proteomes" id="UP000193380"/>
    </source>
</evidence>
<dbReference type="STRING" id="8022.A0A060WTV9"/>
<name>A0A060WTV9_ONCMY</name>
<protein>
    <submittedName>
        <fullName evidence="1">Uncharacterized protein</fullName>
    </submittedName>
</protein>
<reference evidence="1" key="1">
    <citation type="journal article" date="2014" name="Nat. Commun.">
        <title>The rainbow trout genome provides novel insights into evolution after whole-genome duplication in vertebrates.</title>
        <authorList>
            <person name="Berthelot C."/>
            <person name="Brunet F."/>
            <person name="Chalopin D."/>
            <person name="Juanchich A."/>
            <person name="Bernard M."/>
            <person name="Noel B."/>
            <person name="Bento P."/>
            <person name="Da Silva C."/>
            <person name="Labadie K."/>
            <person name="Alberti A."/>
            <person name="Aury J.M."/>
            <person name="Louis A."/>
            <person name="Dehais P."/>
            <person name="Bardou P."/>
            <person name="Montfort J."/>
            <person name="Klopp C."/>
            <person name="Cabau C."/>
            <person name="Gaspin C."/>
            <person name="Thorgaard G.H."/>
            <person name="Boussaha M."/>
            <person name="Quillet E."/>
            <person name="Guyomard R."/>
            <person name="Galiana D."/>
            <person name="Bobe J."/>
            <person name="Volff J.N."/>
            <person name="Genet C."/>
            <person name="Wincker P."/>
            <person name="Jaillon O."/>
            <person name="Roest Crollius H."/>
            <person name="Guiguen Y."/>
        </authorList>
    </citation>
    <scope>NUCLEOTIDE SEQUENCE [LARGE SCALE GENOMIC DNA]</scope>
</reference>
<proteinExistence type="predicted"/>
<evidence type="ECO:0000313" key="1">
    <source>
        <dbReference type="EMBL" id="CDQ70768.1"/>
    </source>
</evidence>